<organism evidence="1 2">
    <name type="scientific">Neokomagataea tanensis NBRC 106556</name>
    <dbReference type="NCBI Taxonomy" id="1223519"/>
    <lineage>
        <taxon>Bacteria</taxon>
        <taxon>Pseudomonadati</taxon>
        <taxon>Pseudomonadota</taxon>
        <taxon>Alphaproteobacteria</taxon>
        <taxon>Acetobacterales</taxon>
        <taxon>Acetobacteraceae</taxon>
        <taxon>Neokomagataea</taxon>
    </lineage>
</organism>
<evidence type="ECO:0000313" key="2">
    <source>
        <dbReference type="Proteomes" id="UP001062443"/>
    </source>
</evidence>
<proteinExistence type="predicted"/>
<dbReference type="EMBL" id="BAQB01000097">
    <property type="protein sequence ID" value="GBR49514.1"/>
    <property type="molecule type" value="Genomic_DNA"/>
</dbReference>
<evidence type="ECO:0008006" key="3">
    <source>
        <dbReference type="Google" id="ProtNLM"/>
    </source>
</evidence>
<comment type="caution">
    <text evidence="1">The sequence shown here is derived from an EMBL/GenBank/DDBJ whole genome shotgun (WGS) entry which is preliminary data.</text>
</comment>
<reference evidence="1" key="1">
    <citation type="submission" date="2013-04" db="EMBL/GenBank/DDBJ databases">
        <title>The genome sequencing project of 58 acetic acid bacteria.</title>
        <authorList>
            <person name="Okamoto-Kainuma A."/>
            <person name="Ishikawa M."/>
            <person name="Umino S."/>
            <person name="Koizumi Y."/>
            <person name="Shiwa Y."/>
            <person name="Yoshikawa H."/>
            <person name="Matsutani M."/>
            <person name="Matsushita K."/>
        </authorList>
    </citation>
    <scope>NUCLEOTIDE SEQUENCE</scope>
    <source>
        <strain evidence="1">NBRC 106556</strain>
    </source>
</reference>
<name>A0ABQ0QLQ4_9PROT</name>
<evidence type="ECO:0000313" key="1">
    <source>
        <dbReference type="EMBL" id="GBR49514.1"/>
    </source>
</evidence>
<dbReference type="RefSeq" id="WP_068170040.1">
    <property type="nucleotide sequence ID" value="NZ_BAQB01000097.1"/>
</dbReference>
<keyword evidence="2" id="KW-1185">Reference proteome</keyword>
<gene>
    <name evidence="1" type="ORF">AA106556_2080</name>
</gene>
<protein>
    <recommendedName>
        <fullName evidence="3">Transposase</fullName>
    </recommendedName>
</protein>
<accession>A0ABQ0QLQ4</accession>
<dbReference type="Proteomes" id="UP001062443">
    <property type="component" value="Unassembled WGS sequence"/>
</dbReference>
<sequence length="127" mass="14432">MPQQATSQHVSQQVARCSNIVPLRQGVLPRHREYLSRWLEAGLRMGLFDAEITTTMHQGDTHDNSAIEHILVWVRENPQPAYMLRPQGMSWVLIDQLREHKLGSYASFEAALNTIRPVLPTATIYAA</sequence>